<evidence type="ECO:0000313" key="2">
    <source>
        <dbReference type="Proteomes" id="UP000297716"/>
    </source>
</evidence>
<evidence type="ECO:0000313" key="1">
    <source>
        <dbReference type="EMBL" id="TGJ78160.1"/>
    </source>
</evidence>
<reference evidence="1 2" key="1">
    <citation type="submission" date="2019-03" db="EMBL/GenBank/DDBJ databases">
        <title>Draft genome sequence of Xylaria hypoxylon DSM 108379, a ubiquitous saprotrophic-parasitic fungi on hardwood.</title>
        <authorList>
            <person name="Buettner E."/>
            <person name="Leonhardt S."/>
            <person name="Gebauer A.M."/>
            <person name="Liers C."/>
            <person name="Hofrichter M."/>
            <person name="Kellner H."/>
        </authorList>
    </citation>
    <scope>NUCLEOTIDE SEQUENCE [LARGE SCALE GENOMIC DNA]</scope>
    <source>
        <strain evidence="1 2">DSM 108379</strain>
    </source>
</reference>
<organism evidence="1 2">
    <name type="scientific">Xylaria hypoxylon</name>
    <dbReference type="NCBI Taxonomy" id="37992"/>
    <lineage>
        <taxon>Eukaryota</taxon>
        <taxon>Fungi</taxon>
        <taxon>Dikarya</taxon>
        <taxon>Ascomycota</taxon>
        <taxon>Pezizomycotina</taxon>
        <taxon>Sordariomycetes</taxon>
        <taxon>Xylariomycetidae</taxon>
        <taxon>Xylariales</taxon>
        <taxon>Xylariaceae</taxon>
        <taxon>Xylaria</taxon>
    </lineage>
</organism>
<accession>A0A4Z0YGW4</accession>
<keyword evidence="2" id="KW-1185">Reference proteome</keyword>
<comment type="caution">
    <text evidence="1">The sequence shown here is derived from an EMBL/GenBank/DDBJ whole genome shotgun (WGS) entry which is preliminary data.</text>
</comment>
<dbReference type="OrthoDB" id="2687876at2759"/>
<gene>
    <name evidence="1" type="ORF">E0Z10_g10604</name>
</gene>
<proteinExistence type="predicted"/>
<dbReference type="EMBL" id="SKBN01000441">
    <property type="protein sequence ID" value="TGJ78160.1"/>
    <property type="molecule type" value="Genomic_DNA"/>
</dbReference>
<protein>
    <submittedName>
        <fullName evidence="1">Uncharacterized protein</fullName>
    </submittedName>
</protein>
<dbReference type="AlphaFoldDB" id="A0A4Z0YGW4"/>
<dbReference type="STRING" id="37992.A0A4Z0YGW4"/>
<sequence length="176" mass="18925">MLGPEVIGVWAWPPGHAHGIADESHIYSIIQARDPGLGSATLRAGEVQRTGRHKAQRHVGRVSEPWAHASIRALAAREQQARHIDVRVTQEDMDRAKQRFGGSADVAVVGAAGVDTSLLSPGELMCPWQNGGPAATRWGAEPAGPPQRHDELARAKLPYRVHDIALGAARATREIV</sequence>
<dbReference type="Proteomes" id="UP000297716">
    <property type="component" value="Unassembled WGS sequence"/>
</dbReference>
<name>A0A4Z0YGW4_9PEZI</name>